<dbReference type="Proteomes" id="UP000217566">
    <property type="component" value="Unassembled WGS sequence"/>
</dbReference>
<gene>
    <name evidence="3" type="ORF">COM43_004970</name>
</gene>
<dbReference type="EMBL" id="NWVK02000285">
    <property type="protein sequence ID" value="TVS84026.1"/>
    <property type="molecule type" value="Genomic_DNA"/>
</dbReference>
<dbReference type="GO" id="GO:0045333">
    <property type="term" value="P:cellular respiration"/>
    <property type="evidence" value="ECO:0007669"/>
    <property type="project" value="InterPro"/>
</dbReference>
<comment type="caution">
    <text evidence="3">The sequence shown here is derived from an EMBL/GenBank/DDBJ whole genome shotgun (WGS) entry which is preliminary data.</text>
</comment>
<name>A0A6H2NSQ0_WOLPI</name>
<dbReference type="PANTHER" id="PTHR12901:SF10">
    <property type="entry name" value="COENZYME Q-BINDING PROTEIN COQ10, MITOCHONDRIAL"/>
    <property type="match status" value="1"/>
</dbReference>
<sequence length="155" mass="17940">MLHQYREQGTFLCSPNEVFQVVIDVERYPDFVPWCKAVYIKEKINSQMVVDLLAAFHGIKGRYTSEVTSLSPSGTNEGWIKAVSSNGIFKYLYNEWQFIPIDENKTMVKFYIEFKFKSNSNSFSTLLNSVYKYTQSKIIAAFKDRAESLAKQKLS</sequence>
<accession>A0A6H2NSQ0</accession>
<evidence type="ECO:0000313" key="3">
    <source>
        <dbReference type="EMBL" id="TVS84026.1"/>
    </source>
</evidence>
<dbReference type="OrthoDB" id="9804759at2"/>
<feature type="domain" description="Coenzyme Q-binding protein COQ10 START" evidence="2">
    <location>
        <begin position="14"/>
        <end position="119"/>
    </location>
</feature>
<dbReference type="PANTHER" id="PTHR12901">
    <property type="entry name" value="SPERM PROTEIN HOMOLOG"/>
    <property type="match status" value="1"/>
</dbReference>
<dbReference type="SUPFAM" id="SSF55961">
    <property type="entry name" value="Bet v1-like"/>
    <property type="match status" value="1"/>
</dbReference>
<dbReference type="InterPro" id="IPR023393">
    <property type="entry name" value="START-like_dom_sf"/>
</dbReference>
<organism evidence="3">
    <name type="scientific">Wolbachia pipientis</name>
    <dbReference type="NCBI Taxonomy" id="955"/>
    <lineage>
        <taxon>Bacteria</taxon>
        <taxon>Pseudomonadati</taxon>
        <taxon>Pseudomonadota</taxon>
        <taxon>Alphaproteobacteria</taxon>
        <taxon>Rickettsiales</taxon>
        <taxon>Anaplasmataceae</taxon>
        <taxon>Wolbachieae</taxon>
        <taxon>Wolbachia</taxon>
    </lineage>
</organism>
<dbReference type="GO" id="GO:0048039">
    <property type="term" value="F:ubiquinone binding"/>
    <property type="evidence" value="ECO:0007669"/>
    <property type="project" value="InterPro"/>
</dbReference>
<dbReference type="Gene3D" id="3.30.530.20">
    <property type="match status" value="1"/>
</dbReference>
<dbReference type="Pfam" id="PF03364">
    <property type="entry name" value="Polyketide_cyc"/>
    <property type="match status" value="1"/>
</dbReference>
<dbReference type="AlphaFoldDB" id="A0A6H2NSQ0"/>
<dbReference type="CDD" id="cd07813">
    <property type="entry name" value="COQ10p_like"/>
    <property type="match status" value="1"/>
</dbReference>
<reference evidence="3" key="1">
    <citation type="submission" date="2019-07" db="EMBL/GenBank/DDBJ databases">
        <title>Genome assemblies of Wolbachia strains wAlbA and wAlbB in wild caught Aedes albopictus specimens.</title>
        <authorList>
            <person name="Kulkarni A."/>
            <person name="Yu W."/>
            <person name="Xue R.-D."/>
            <person name="Ma Y."/>
            <person name="Xu J."/>
        </authorList>
    </citation>
    <scope>NUCLEOTIDE SEQUENCE</scope>
    <source>
        <strain evidence="3">FL2016</strain>
    </source>
</reference>
<evidence type="ECO:0000259" key="2">
    <source>
        <dbReference type="Pfam" id="PF03364"/>
    </source>
</evidence>
<evidence type="ECO:0000256" key="1">
    <source>
        <dbReference type="ARBA" id="ARBA00008918"/>
    </source>
</evidence>
<proteinExistence type="inferred from homology"/>
<dbReference type="InterPro" id="IPR044996">
    <property type="entry name" value="COQ10-like"/>
</dbReference>
<protein>
    <submittedName>
        <fullName evidence="3">Type II toxin-antitoxin system RatA family toxin</fullName>
    </submittedName>
</protein>
<dbReference type="InterPro" id="IPR005031">
    <property type="entry name" value="COQ10_START"/>
</dbReference>
<comment type="similarity">
    <text evidence="1">Belongs to the ribosome association toxin RatA family.</text>
</comment>
<dbReference type="RefSeq" id="WP_096617571.1">
    <property type="nucleotide sequence ID" value="NZ_JACRYZ010000024.1"/>
</dbReference>